<dbReference type="Proteomes" id="UP000886501">
    <property type="component" value="Unassembled WGS sequence"/>
</dbReference>
<dbReference type="EMBL" id="MU117986">
    <property type="protein sequence ID" value="KAF9650294.1"/>
    <property type="molecule type" value="Genomic_DNA"/>
</dbReference>
<reference evidence="1" key="1">
    <citation type="submission" date="2019-10" db="EMBL/GenBank/DDBJ databases">
        <authorList>
            <consortium name="DOE Joint Genome Institute"/>
            <person name="Kuo A."/>
            <person name="Miyauchi S."/>
            <person name="Kiss E."/>
            <person name="Drula E."/>
            <person name="Kohler A."/>
            <person name="Sanchez-Garcia M."/>
            <person name="Andreopoulos B."/>
            <person name="Barry K.W."/>
            <person name="Bonito G."/>
            <person name="Buee M."/>
            <person name="Carver A."/>
            <person name="Chen C."/>
            <person name="Cichocki N."/>
            <person name="Clum A."/>
            <person name="Culley D."/>
            <person name="Crous P.W."/>
            <person name="Fauchery L."/>
            <person name="Girlanda M."/>
            <person name="Hayes R."/>
            <person name="Keri Z."/>
            <person name="Labutti K."/>
            <person name="Lipzen A."/>
            <person name="Lombard V."/>
            <person name="Magnuson J."/>
            <person name="Maillard F."/>
            <person name="Morin E."/>
            <person name="Murat C."/>
            <person name="Nolan M."/>
            <person name="Ohm R."/>
            <person name="Pangilinan J."/>
            <person name="Pereira M."/>
            <person name="Perotto S."/>
            <person name="Peter M."/>
            <person name="Riley R."/>
            <person name="Sitrit Y."/>
            <person name="Stielow B."/>
            <person name="Szollosi G."/>
            <person name="Zifcakova L."/>
            <person name="Stursova M."/>
            <person name="Spatafora J.W."/>
            <person name="Tedersoo L."/>
            <person name="Vaario L.-M."/>
            <person name="Yamada A."/>
            <person name="Yan M."/>
            <person name="Wang P."/>
            <person name="Xu J."/>
            <person name="Bruns T."/>
            <person name="Baldrian P."/>
            <person name="Vilgalys R."/>
            <person name="Henrissat B."/>
            <person name="Grigoriev I.V."/>
            <person name="Hibbett D."/>
            <person name="Nagy L.G."/>
            <person name="Martin F.M."/>
        </authorList>
    </citation>
    <scope>NUCLEOTIDE SEQUENCE</scope>
    <source>
        <strain evidence="1">P2</strain>
    </source>
</reference>
<evidence type="ECO:0000313" key="2">
    <source>
        <dbReference type="Proteomes" id="UP000886501"/>
    </source>
</evidence>
<keyword evidence="2" id="KW-1185">Reference proteome</keyword>
<accession>A0ACB6ZL61</accession>
<organism evidence="1 2">
    <name type="scientific">Thelephora ganbajun</name>
    <name type="common">Ganba fungus</name>
    <dbReference type="NCBI Taxonomy" id="370292"/>
    <lineage>
        <taxon>Eukaryota</taxon>
        <taxon>Fungi</taxon>
        <taxon>Dikarya</taxon>
        <taxon>Basidiomycota</taxon>
        <taxon>Agaricomycotina</taxon>
        <taxon>Agaricomycetes</taxon>
        <taxon>Thelephorales</taxon>
        <taxon>Thelephoraceae</taxon>
        <taxon>Thelephora</taxon>
    </lineage>
</organism>
<protein>
    <submittedName>
        <fullName evidence="1">LysM-domain-containing protein</fullName>
    </submittedName>
</protein>
<gene>
    <name evidence="1" type="ORF">BDM02DRAFT_3093410</name>
</gene>
<name>A0ACB6ZL61_THEGA</name>
<sequence length="194" mass="21684">MGRWTQYDEDGYRLPEGMTRIGYDSDTGQYRFRDKDGSIWEGPEGAEYGEMRKGVYISKLLSHGPSATDDEDVESGQLLHGRSDDYSPLPADAHGGIRHPFRPSSPYRTLFPFILLVAVTLLLVFRLVGPTHTQPSTKACPEGSSDYYIKSGDTCWQISKTYGCSLDRMLDTNTGLNCDTLRVGQKICVPYPDN</sequence>
<evidence type="ECO:0000313" key="1">
    <source>
        <dbReference type="EMBL" id="KAF9650294.1"/>
    </source>
</evidence>
<proteinExistence type="predicted"/>
<comment type="caution">
    <text evidence="1">The sequence shown here is derived from an EMBL/GenBank/DDBJ whole genome shotgun (WGS) entry which is preliminary data.</text>
</comment>
<reference evidence="1" key="2">
    <citation type="journal article" date="2020" name="Nat. Commun.">
        <title>Large-scale genome sequencing of mycorrhizal fungi provides insights into the early evolution of symbiotic traits.</title>
        <authorList>
            <person name="Miyauchi S."/>
            <person name="Kiss E."/>
            <person name="Kuo A."/>
            <person name="Drula E."/>
            <person name="Kohler A."/>
            <person name="Sanchez-Garcia M."/>
            <person name="Morin E."/>
            <person name="Andreopoulos B."/>
            <person name="Barry K.W."/>
            <person name="Bonito G."/>
            <person name="Buee M."/>
            <person name="Carver A."/>
            <person name="Chen C."/>
            <person name="Cichocki N."/>
            <person name="Clum A."/>
            <person name="Culley D."/>
            <person name="Crous P.W."/>
            <person name="Fauchery L."/>
            <person name="Girlanda M."/>
            <person name="Hayes R.D."/>
            <person name="Keri Z."/>
            <person name="LaButti K."/>
            <person name="Lipzen A."/>
            <person name="Lombard V."/>
            <person name="Magnuson J."/>
            <person name="Maillard F."/>
            <person name="Murat C."/>
            <person name="Nolan M."/>
            <person name="Ohm R.A."/>
            <person name="Pangilinan J."/>
            <person name="Pereira M.F."/>
            <person name="Perotto S."/>
            <person name="Peter M."/>
            <person name="Pfister S."/>
            <person name="Riley R."/>
            <person name="Sitrit Y."/>
            <person name="Stielow J.B."/>
            <person name="Szollosi G."/>
            <person name="Zifcakova L."/>
            <person name="Stursova M."/>
            <person name="Spatafora J.W."/>
            <person name="Tedersoo L."/>
            <person name="Vaario L.M."/>
            <person name="Yamada A."/>
            <person name="Yan M."/>
            <person name="Wang P."/>
            <person name="Xu J."/>
            <person name="Bruns T."/>
            <person name="Baldrian P."/>
            <person name="Vilgalys R."/>
            <person name="Dunand C."/>
            <person name="Henrissat B."/>
            <person name="Grigoriev I.V."/>
            <person name="Hibbett D."/>
            <person name="Nagy L.G."/>
            <person name="Martin F.M."/>
        </authorList>
    </citation>
    <scope>NUCLEOTIDE SEQUENCE</scope>
    <source>
        <strain evidence="1">P2</strain>
    </source>
</reference>